<feature type="compositionally biased region" description="Pro residues" evidence="1">
    <location>
        <begin position="36"/>
        <end position="49"/>
    </location>
</feature>
<proteinExistence type="predicted"/>
<organism evidence="2 3">
    <name type="scientific">Toxocara canis</name>
    <name type="common">Canine roundworm</name>
    <dbReference type="NCBI Taxonomy" id="6265"/>
    <lineage>
        <taxon>Eukaryota</taxon>
        <taxon>Metazoa</taxon>
        <taxon>Ecdysozoa</taxon>
        <taxon>Nematoda</taxon>
        <taxon>Chromadorea</taxon>
        <taxon>Rhabditida</taxon>
        <taxon>Spirurina</taxon>
        <taxon>Ascaridomorpha</taxon>
        <taxon>Ascaridoidea</taxon>
        <taxon>Toxocaridae</taxon>
        <taxon>Toxocara</taxon>
    </lineage>
</organism>
<protein>
    <submittedName>
        <fullName evidence="2">Uncharacterized protein</fullName>
    </submittedName>
</protein>
<comment type="caution">
    <text evidence="2">The sequence shown here is derived from an EMBL/GenBank/DDBJ whole genome shotgun (WGS) entry which is preliminary data.</text>
</comment>
<sequence>MLLVASCCKNKKQKEPASVTAKQGATQPEDGKKPGSAPPPPGAPAPGAAPAPAGGGTPTPAENADPVDEGGDNYEDVNIGGGEPPPP</sequence>
<accession>A0A0B2W489</accession>
<gene>
    <name evidence="2" type="ORF">Tcan_12354</name>
</gene>
<dbReference type="EMBL" id="JPKZ01000226">
    <property type="protein sequence ID" value="KHN88499.1"/>
    <property type="molecule type" value="Genomic_DNA"/>
</dbReference>
<evidence type="ECO:0000313" key="3">
    <source>
        <dbReference type="Proteomes" id="UP000031036"/>
    </source>
</evidence>
<evidence type="ECO:0000256" key="1">
    <source>
        <dbReference type="SAM" id="MobiDB-lite"/>
    </source>
</evidence>
<dbReference type="AlphaFoldDB" id="A0A0B2W489"/>
<evidence type="ECO:0000313" key="2">
    <source>
        <dbReference type="EMBL" id="KHN88499.1"/>
    </source>
</evidence>
<reference evidence="2 3" key="1">
    <citation type="submission" date="2014-11" db="EMBL/GenBank/DDBJ databases">
        <title>Genetic blueprint of the zoonotic pathogen Toxocara canis.</title>
        <authorList>
            <person name="Zhu X.-Q."/>
            <person name="Korhonen P.K."/>
            <person name="Cai H."/>
            <person name="Young N.D."/>
            <person name="Nejsum P."/>
            <person name="von Samson-Himmelstjerna G."/>
            <person name="Boag P.R."/>
            <person name="Tan P."/>
            <person name="Li Q."/>
            <person name="Min J."/>
            <person name="Yang Y."/>
            <person name="Wang X."/>
            <person name="Fang X."/>
            <person name="Hall R.S."/>
            <person name="Hofmann A."/>
            <person name="Sternberg P.W."/>
            <person name="Jex A.R."/>
            <person name="Gasser R.B."/>
        </authorList>
    </citation>
    <scope>NUCLEOTIDE SEQUENCE [LARGE SCALE GENOMIC DNA]</scope>
    <source>
        <strain evidence="2">PN_DK_2014</strain>
    </source>
</reference>
<dbReference type="Proteomes" id="UP000031036">
    <property type="component" value="Unassembled WGS sequence"/>
</dbReference>
<name>A0A0B2W489_TOXCA</name>
<feature type="region of interest" description="Disordered" evidence="1">
    <location>
        <begin position="1"/>
        <end position="87"/>
    </location>
</feature>
<feature type="compositionally biased region" description="Acidic residues" evidence="1">
    <location>
        <begin position="65"/>
        <end position="75"/>
    </location>
</feature>
<keyword evidence="3" id="KW-1185">Reference proteome</keyword>